<evidence type="ECO:0008006" key="4">
    <source>
        <dbReference type="Google" id="ProtNLM"/>
    </source>
</evidence>
<dbReference type="AlphaFoldDB" id="A0A4P7ND28"/>
<organism evidence="2 3">
    <name type="scientific">Pyricularia oryzae</name>
    <name type="common">Rice blast fungus</name>
    <name type="synonym">Magnaporthe oryzae</name>
    <dbReference type="NCBI Taxonomy" id="318829"/>
    <lineage>
        <taxon>Eukaryota</taxon>
        <taxon>Fungi</taxon>
        <taxon>Dikarya</taxon>
        <taxon>Ascomycota</taxon>
        <taxon>Pezizomycotina</taxon>
        <taxon>Sordariomycetes</taxon>
        <taxon>Sordariomycetidae</taxon>
        <taxon>Magnaporthales</taxon>
        <taxon>Pyriculariaceae</taxon>
        <taxon>Pyricularia</taxon>
    </lineage>
</organism>
<proteinExistence type="predicted"/>
<reference evidence="2 3" key="1">
    <citation type="journal article" date="2019" name="Mol. Biol. Evol.">
        <title>Blast fungal genomes show frequent chromosomal changes, gene gains and losses, and effector gene turnover.</title>
        <authorList>
            <person name="Gomez Luciano L.B."/>
            <person name="Jason Tsai I."/>
            <person name="Chuma I."/>
            <person name="Tosa Y."/>
            <person name="Chen Y.H."/>
            <person name="Li J.Y."/>
            <person name="Li M.Y."/>
            <person name="Jade Lu M.Y."/>
            <person name="Nakayashiki H."/>
            <person name="Li W.H."/>
        </authorList>
    </citation>
    <scope>NUCLEOTIDE SEQUENCE [LARGE SCALE GENOMIC DNA]</scope>
    <source>
        <strain evidence="2">MZ5-1-6</strain>
    </source>
</reference>
<feature type="chain" id="PRO_5020482352" description="C2H2-type domain-containing protein" evidence="1">
    <location>
        <begin position="20"/>
        <end position="99"/>
    </location>
</feature>
<evidence type="ECO:0000313" key="2">
    <source>
        <dbReference type="EMBL" id="QBZ58614.1"/>
    </source>
</evidence>
<evidence type="ECO:0000313" key="3">
    <source>
        <dbReference type="Proteomes" id="UP000294847"/>
    </source>
</evidence>
<feature type="signal peptide" evidence="1">
    <location>
        <begin position="1"/>
        <end position="19"/>
    </location>
</feature>
<name>A0A4P7ND28_PYROR</name>
<dbReference type="Proteomes" id="UP000294847">
    <property type="component" value="Chromosome 3"/>
</dbReference>
<sequence length="99" mass="10940">MQIFKIIQVIGLLAIGTTALPVSGNSLIQQQDMKHQPSIKECQIHSSKHGNLQAAEKALNKRTRPSTEPPIKTYECTDCNQIFTSGSDHENHSCPGRKD</sequence>
<protein>
    <recommendedName>
        <fullName evidence="4">C2H2-type domain-containing protein</fullName>
    </recommendedName>
</protein>
<keyword evidence="1" id="KW-0732">Signal</keyword>
<gene>
    <name evidence="2" type="ORF">PoMZ_03570</name>
</gene>
<accession>A0A4P7ND28</accession>
<dbReference type="EMBL" id="CP034206">
    <property type="protein sequence ID" value="QBZ58614.1"/>
    <property type="molecule type" value="Genomic_DNA"/>
</dbReference>
<dbReference type="VEuPathDB" id="FungiDB:M_BR32_EuGene_00075851"/>
<evidence type="ECO:0000256" key="1">
    <source>
        <dbReference type="SAM" id="SignalP"/>
    </source>
</evidence>